<keyword evidence="9" id="KW-0966">Cell projection</keyword>
<feature type="coiled-coil region" evidence="7">
    <location>
        <begin position="35"/>
        <end position="79"/>
    </location>
</feature>
<dbReference type="InterPro" id="IPR018035">
    <property type="entry name" value="Flagellar_FliH/T3SS_HrpE"/>
</dbReference>
<evidence type="ECO:0000259" key="8">
    <source>
        <dbReference type="Pfam" id="PF02108"/>
    </source>
</evidence>
<organism evidence="9 10">
    <name type="scientific">Caldalkalibacillus uzonensis</name>
    <dbReference type="NCBI Taxonomy" id="353224"/>
    <lineage>
        <taxon>Bacteria</taxon>
        <taxon>Bacillati</taxon>
        <taxon>Bacillota</taxon>
        <taxon>Bacilli</taxon>
        <taxon>Bacillales</taxon>
        <taxon>Bacillaceae</taxon>
        <taxon>Caldalkalibacillus</taxon>
    </lineage>
</organism>
<evidence type="ECO:0000256" key="3">
    <source>
        <dbReference type="ARBA" id="ARBA00022448"/>
    </source>
</evidence>
<comment type="similarity">
    <text evidence="2">Belongs to the FliH family.</text>
</comment>
<keyword evidence="10" id="KW-1185">Reference proteome</keyword>
<keyword evidence="6" id="KW-1006">Bacterial flagellum protein export</keyword>
<evidence type="ECO:0000256" key="6">
    <source>
        <dbReference type="ARBA" id="ARBA00023225"/>
    </source>
</evidence>
<dbReference type="PANTHER" id="PTHR34982:SF1">
    <property type="entry name" value="FLAGELLAR ASSEMBLY PROTEIN FLIH"/>
    <property type="match status" value="1"/>
</dbReference>
<reference evidence="9 10" key="1">
    <citation type="submission" date="2023-07" db="EMBL/GenBank/DDBJ databases">
        <title>Genomic Encyclopedia of Type Strains, Phase IV (KMG-IV): sequencing the most valuable type-strain genomes for metagenomic binning, comparative biology and taxonomic classification.</title>
        <authorList>
            <person name="Goeker M."/>
        </authorList>
    </citation>
    <scope>NUCLEOTIDE SEQUENCE [LARGE SCALE GENOMIC DNA]</scope>
    <source>
        <strain evidence="9 10">DSM 17740</strain>
    </source>
</reference>
<keyword evidence="3" id="KW-0813">Transport</keyword>
<evidence type="ECO:0000256" key="5">
    <source>
        <dbReference type="ARBA" id="ARBA00022927"/>
    </source>
</evidence>
<proteinExistence type="inferred from homology"/>
<dbReference type="InterPro" id="IPR051472">
    <property type="entry name" value="T3SS_Stator/FliH"/>
</dbReference>
<feature type="domain" description="Flagellar assembly protein FliH/Type III secretion system HrpE" evidence="8">
    <location>
        <begin position="122"/>
        <end position="247"/>
    </location>
</feature>
<dbReference type="EMBL" id="JAUSUQ010000001">
    <property type="protein sequence ID" value="MDQ0337264.1"/>
    <property type="molecule type" value="Genomic_DNA"/>
</dbReference>
<keyword evidence="5" id="KW-0653">Protein transport</keyword>
<comment type="function">
    <text evidence="1">Needed for flagellar regrowth and assembly.</text>
</comment>
<evidence type="ECO:0000256" key="4">
    <source>
        <dbReference type="ARBA" id="ARBA00022795"/>
    </source>
</evidence>
<evidence type="ECO:0000256" key="1">
    <source>
        <dbReference type="ARBA" id="ARBA00003041"/>
    </source>
</evidence>
<keyword evidence="9" id="KW-0282">Flagellum</keyword>
<comment type="caution">
    <text evidence="9">The sequence shown here is derived from an EMBL/GenBank/DDBJ whole genome shotgun (WGS) entry which is preliminary data.</text>
</comment>
<accession>A0ABU0CN13</accession>
<dbReference type="PANTHER" id="PTHR34982">
    <property type="entry name" value="YOP PROTEINS TRANSLOCATION PROTEIN L"/>
    <property type="match status" value="1"/>
</dbReference>
<evidence type="ECO:0000256" key="2">
    <source>
        <dbReference type="ARBA" id="ARBA00006602"/>
    </source>
</evidence>
<dbReference type="Proteomes" id="UP001232445">
    <property type="component" value="Unassembled WGS sequence"/>
</dbReference>
<keyword evidence="7" id="KW-0175">Coiled coil</keyword>
<evidence type="ECO:0000313" key="9">
    <source>
        <dbReference type="EMBL" id="MDQ0337264.1"/>
    </source>
</evidence>
<feature type="coiled-coil region" evidence="7">
    <location>
        <begin position="112"/>
        <end position="143"/>
    </location>
</feature>
<keyword evidence="4" id="KW-1005">Bacterial flagellum biogenesis</keyword>
<gene>
    <name evidence="9" type="ORF">J2S00_000034</name>
</gene>
<evidence type="ECO:0000313" key="10">
    <source>
        <dbReference type="Proteomes" id="UP001232445"/>
    </source>
</evidence>
<protein>
    <submittedName>
        <fullName evidence="9">Flagellar assembly protein FliH</fullName>
    </submittedName>
</protein>
<sequence>MSNLLKSAYHSAQVRKLFNQNLPDCFEPDTRVEDNNTVRTELEQLLQQKESLIEEINRLEQEQVRLQKEASLLQEETQREIQKWWEQQEKELEQVRENAYRDGYEQGFRQGKQDAEEQFKDKIEQVENIIKEAYIQRDKLLKSAEPDLLKLSVAIARKVIGEEIKQSPEVVKSLIQHSLQHVLERDELRLHVPAEQYTTFLAYIDEWAAEVEGELKLIPDSTLTAQQCMLHTPHGSYDLSIDRQLEEIKKQLLVCCEERMARD</sequence>
<name>A0ABU0CN13_9BACI</name>
<keyword evidence="9" id="KW-0969">Cilium</keyword>
<dbReference type="Pfam" id="PF02108">
    <property type="entry name" value="FliH"/>
    <property type="match status" value="1"/>
</dbReference>
<evidence type="ECO:0000256" key="7">
    <source>
        <dbReference type="SAM" id="Coils"/>
    </source>
</evidence>
<dbReference type="RefSeq" id="WP_307334176.1">
    <property type="nucleotide sequence ID" value="NZ_JAUSUQ010000001.1"/>
</dbReference>